<evidence type="ECO:0000259" key="9">
    <source>
        <dbReference type="PROSITE" id="PS50235"/>
    </source>
</evidence>
<gene>
    <name evidence="10" type="ORF">Rsub_06736</name>
</gene>
<comment type="caution">
    <text evidence="10">The sequence shown here is derived from an EMBL/GenBank/DDBJ whole genome shotgun (WGS) entry which is preliminary data.</text>
</comment>
<dbReference type="GO" id="GO:0005829">
    <property type="term" value="C:cytosol"/>
    <property type="evidence" value="ECO:0007669"/>
    <property type="project" value="TreeGrafter"/>
</dbReference>
<feature type="region of interest" description="Disordered" evidence="8">
    <location>
        <begin position="484"/>
        <end position="512"/>
    </location>
</feature>
<dbReference type="Proteomes" id="UP000247498">
    <property type="component" value="Unassembled WGS sequence"/>
</dbReference>
<dbReference type="InParanoid" id="A0A2V0P423"/>
<reference evidence="10 11" key="1">
    <citation type="journal article" date="2018" name="Sci. Rep.">
        <title>Raphidocelis subcapitata (=Pseudokirchneriella subcapitata) provides an insight into genome evolution and environmental adaptations in the Sphaeropleales.</title>
        <authorList>
            <person name="Suzuki S."/>
            <person name="Yamaguchi H."/>
            <person name="Nakajima N."/>
            <person name="Kawachi M."/>
        </authorList>
    </citation>
    <scope>NUCLEOTIDE SEQUENCE [LARGE SCALE GENOMIC DNA]</scope>
    <source>
        <strain evidence="10 11">NIES-35</strain>
    </source>
</reference>
<dbReference type="PROSITE" id="PS50235">
    <property type="entry name" value="USP_3"/>
    <property type="match status" value="1"/>
</dbReference>
<keyword evidence="5 7" id="KW-0378">Hydrolase</keyword>
<dbReference type="PANTHER" id="PTHR24006">
    <property type="entry name" value="UBIQUITIN CARBOXYL-TERMINAL HYDROLASE"/>
    <property type="match status" value="1"/>
</dbReference>
<keyword evidence="11" id="KW-1185">Reference proteome</keyword>
<keyword evidence="3 7" id="KW-0645">Protease</keyword>
<feature type="compositionally biased region" description="Pro residues" evidence="8">
    <location>
        <begin position="617"/>
        <end position="630"/>
    </location>
</feature>
<dbReference type="InterPro" id="IPR038765">
    <property type="entry name" value="Papain-like_cys_pep_sf"/>
</dbReference>
<feature type="compositionally biased region" description="Low complexity" evidence="8">
    <location>
        <begin position="338"/>
        <end position="355"/>
    </location>
</feature>
<feature type="compositionally biased region" description="Basic residues" evidence="8">
    <location>
        <begin position="312"/>
        <end position="337"/>
    </location>
</feature>
<dbReference type="STRING" id="307507.A0A2V0P423"/>
<evidence type="ECO:0000256" key="4">
    <source>
        <dbReference type="ARBA" id="ARBA00022786"/>
    </source>
</evidence>
<comment type="function">
    <text evidence="7">Recognizes and hydrolyzes the peptide bond at the C-terminal Gly of ubiquitin. Involved in the processing of poly-ubiquitin precursors as well as that of ubiquitinated proteins.</text>
</comment>
<feature type="region of interest" description="Disordered" evidence="8">
    <location>
        <begin position="587"/>
        <end position="630"/>
    </location>
</feature>
<feature type="compositionally biased region" description="Pro residues" evidence="8">
    <location>
        <begin position="596"/>
        <end position="609"/>
    </location>
</feature>
<dbReference type="Pfam" id="PF00443">
    <property type="entry name" value="UCH"/>
    <property type="match status" value="1"/>
</dbReference>
<feature type="region of interest" description="Disordered" evidence="8">
    <location>
        <begin position="544"/>
        <end position="571"/>
    </location>
</feature>
<feature type="region of interest" description="Disordered" evidence="8">
    <location>
        <begin position="1"/>
        <end position="64"/>
    </location>
</feature>
<evidence type="ECO:0000256" key="8">
    <source>
        <dbReference type="SAM" id="MobiDB-lite"/>
    </source>
</evidence>
<evidence type="ECO:0000313" key="11">
    <source>
        <dbReference type="Proteomes" id="UP000247498"/>
    </source>
</evidence>
<dbReference type="InterPro" id="IPR028889">
    <property type="entry name" value="USP"/>
</dbReference>
<evidence type="ECO:0000256" key="7">
    <source>
        <dbReference type="RuleBase" id="RU366025"/>
    </source>
</evidence>
<evidence type="ECO:0000256" key="2">
    <source>
        <dbReference type="ARBA" id="ARBA00009085"/>
    </source>
</evidence>
<dbReference type="EC" id="3.4.19.12" evidence="7"/>
<feature type="compositionally biased region" description="Gly residues" evidence="8">
    <location>
        <begin position="39"/>
        <end position="60"/>
    </location>
</feature>
<sequence length="741" mass="75113">MVSSSAQPQAAWMPSPAPSNWATAPAPPHALDRAPQQQPGGGGTGGMTARGGGGGGGGGGEAHEPCTVAAAARLSPAWQRAQGPGVGLVNLGNSCFLNSVLQALAYLPPLGNLCLARAHARGCGLPQGSCTACKLEEQLARLLTRSGGGGLGGGGFGGGADAPEALHRALPVLNRSFVRGRQEDAHELLRCLVDALERDLLRSEGRWAPGARRQQARGGRGCRVAGAMVVCPGTLANVLFQGSVVNTVTCLACGHESKTWDPIQMLLYDDPNVLVVHLKRFDGFLGGKISGHVAFGERLDLEPFLACRKRHARRWQSPAHHHGGGGGGGHHHPHPHHQQQQQQQDGHQQQQHQPQCKGEHGGAAAAAPPPSVDAGRSVYRLHGVLVHAGLSARAGHYYTFFRDGLQPSNGWHCANDSTTYRVSWQRVAEQDAYILFYVRETMKPLAALPAPAEAPPAGAAGAAAGAGAKRAAGAIGPQLPPELEAKRRRAEAAEGAAAGQLREGEGAGVIGPALPPSWGAGAAAPLPAAAAAAAAERRAGPGAFSRVASGGAGHAEVPPPRPRASFGGTTRIGPPLLAVKALAPRPKAPAAAAPPTAAPAPPAAGPAPPTAAAAPPTAAPKPAAPAAAAPPAPDAAVAAMRRDAVPALLDAARAAAGVVAALRAAALRRAAGGLPLLRPSEMPPAERLELQRAVGSGAKAAGWELVSSQLMGAPELAAWRARVEAEARAEAEAEAARGRGG</sequence>
<dbReference type="GO" id="GO:0005634">
    <property type="term" value="C:nucleus"/>
    <property type="evidence" value="ECO:0007669"/>
    <property type="project" value="TreeGrafter"/>
</dbReference>
<feature type="domain" description="USP" evidence="9">
    <location>
        <begin position="86"/>
        <end position="440"/>
    </location>
</feature>
<dbReference type="PROSITE" id="PS00973">
    <property type="entry name" value="USP_2"/>
    <property type="match status" value="1"/>
</dbReference>
<accession>A0A2V0P423</accession>
<dbReference type="GO" id="GO:0004843">
    <property type="term" value="F:cysteine-type deubiquitinase activity"/>
    <property type="evidence" value="ECO:0007669"/>
    <property type="project" value="UniProtKB-UniRule"/>
</dbReference>
<keyword evidence="6 7" id="KW-0788">Thiol protease</keyword>
<dbReference type="EMBL" id="BDRX01000053">
    <property type="protein sequence ID" value="GBF94621.1"/>
    <property type="molecule type" value="Genomic_DNA"/>
</dbReference>
<dbReference type="PANTHER" id="PTHR24006:SF758">
    <property type="entry name" value="UBIQUITIN CARBOXYL-TERMINAL HYDROLASE 36"/>
    <property type="match status" value="1"/>
</dbReference>
<protein>
    <recommendedName>
        <fullName evidence="7">Ubiquitin carboxyl-terminal hydrolase</fullName>
        <ecNumber evidence="7">3.4.19.12</ecNumber>
    </recommendedName>
</protein>
<dbReference type="Gene3D" id="3.90.70.10">
    <property type="entry name" value="Cysteine proteinases"/>
    <property type="match status" value="2"/>
</dbReference>
<evidence type="ECO:0000313" key="10">
    <source>
        <dbReference type="EMBL" id="GBF94621.1"/>
    </source>
</evidence>
<dbReference type="OrthoDB" id="420187at2759"/>
<dbReference type="GO" id="GO:0016579">
    <property type="term" value="P:protein deubiquitination"/>
    <property type="evidence" value="ECO:0007669"/>
    <property type="project" value="InterPro"/>
</dbReference>
<dbReference type="InterPro" id="IPR050164">
    <property type="entry name" value="Peptidase_C19"/>
</dbReference>
<organism evidence="10 11">
    <name type="scientific">Raphidocelis subcapitata</name>
    <dbReference type="NCBI Taxonomy" id="307507"/>
    <lineage>
        <taxon>Eukaryota</taxon>
        <taxon>Viridiplantae</taxon>
        <taxon>Chlorophyta</taxon>
        <taxon>core chlorophytes</taxon>
        <taxon>Chlorophyceae</taxon>
        <taxon>CS clade</taxon>
        <taxon>Sphaeropleales</taxon>
        <taxon>Selenastraceae</taxon>
        <taxon>Raphidocelis</taxon>
    </lineage>
</organism>
<evidence type="ECO:0000256" key="6">
    <source>
        <dbReference type="ARBA" id="ARBA00022807"/>
    </source>
</evidence>
<name>A0A2V0P423_9CHLO</name>
<comment type="catalytic activity">
    <reaction evidence="1 7">
        <text>Thiol-dependent hydrolysis of ester, thioester, amide, peptide and isopeptide bonds formed by the C-terminal Gly of ubiquitin (a 76-residue protein attached to proteins as an intracellular targeting signal).</text>
        <dbReference type="EC" id="3.4.19.12"/>
    </reaction>
</comment>
<comment type="similarity">
    <text evidence="2 7">Belongs to the peptidase C19 family.</text>
</comment>
<proteinExistence type="inferred from homology"/>
<dbReference type="InterPro" id="IPR018200">
    <property type="entry name" value="USP_CS"/>
</dbReference>
<keyword evidence="4 7" id="KW-0833">Ubl conjugation pathway</keyword>
<feature type="region of interest" description="Disordered" evidence="8">
    <location>
        <begin position="312"/>
        <end position="371"/>
    </location>
</feature>
<evidence type="ECO:0000256" key="1">
    <source>
        <dbReference type="ARBA" id="ARBA00000707"/>
    </source>
</evidence>
<evidence type="ECO:0000256" key="5">
    <source>
        <dbReference type="ARBA" id="ARBA00022801"/>
    </source>
</evidence>
<dbReference type="GO" id="GO:0006508">
    <property type="term" value="P:proteolysis"/>
    <property type="evidence" value="ECO:0007669"/>
    <property type="project" value="UniProtKB-KW"/>
</dbReference>
<dbReference type="AlphaFoldDB" id="A0A2V0P423"/>
<dbReference type="SUPFAM" id="SSF54001">
    <property type="entry name" value="Cysteine proteinases"/>
    <property type="match status" value="1"/>
</dbReference>
<dbReference type="InterPro" id="IPR001394">
    <property type="entry name" value="Peptidase_C19_UCH"/>
</dbReference>
<dbReference type="PROSITE" id="PS00972">
    <property type="entry name" value="USP_1"/>
    <property type="match status" value="1"/>
</dbReference>
<evidence type="ECO:0000256" key="3">
    <source>
        <dbReference type="ARBA" id="ARBA00022670"/>
    </source>
</evidence>